<dbReference type="GeneID" id="36560348"/>
<dbReference type="VEuPathDB" id="FungiDB:P170DRAFT_469577"/>
<dbReference type="Proteomes" id="UP000234275">
    <property type="component" value="Unassembled WGS sequence"/>
</dbReference>
<feature type="domain" description="DUF1996" evidence="2">
    <location>
        <begin position="39"/>
        <end position="274"/>
    </location>
</feature>
<feature type="region of interest" description="Disordered" evidence="1">
    <location>
        <begin position="337"/>
        <end position="383"/>
    </location>
</feature>
<proteinExistence type="predicted"/>
<dbReference type="OrthoDB" id="74764at2759"/>
<comment type="caution">
    <text evidence="3">The sequence shown here is derived from an EMBL/GenBank/DDBJ whole genome shotgun (WGS) entry which is preliminary data.</text>
</comment>
<evidence type="ECO:0000259" key="2">
    <source>
        <dbReference type="Pfam" id="PF09362"/>
    </source>
</evidence>
<name>A0A2I2GMJ8_9EURO</name>
<dbReference type="PANTHER" id="PTHR43662:SF3">
    <property type="entry name" value="DOMAIN PROTEIN, PUTATIVE (AFU_ORTHOLOGUE AFUA_6G11970)-RELATED"/>
    <property type="match status" value="1"/>
</dbReference>
<evidence type="ECO:0000313" key="4">
    <source>
        <dbReference type="Proteomes" id="UP000234275"/>
    </source>
</evidence>
<dbReference type="InterPro" id="IPR018535">
    <property type="entry name" value="DUF1996"/>
</dbReference>
<dbReference type="PANTHER" id="PTHR43662">
    <property type="match status" value="1"/>
</dbReference>
<protein>
    <recommendedName>
        <fullName evidence="2">DUF1996 domain-containing protein</fullName>
    </recommendedName>
</protein>
<organism evidence="3 4">
    <name type="scientific">Aspergillus steynii IBT 23096</name>
    <dbReference type="NCBI Taxonomy" id="1392250"/>
    <lineage>
        <taxon>Eukaryota</taxon>
        <taxon>Fungi</taxon>
        <taxon>Dikarya</taxon>
        <taxon>Ascomycota</taxon>
        <taxon>Pezizomycotina</taxon>
        <taxon>Eurotiomycetes</taxon>
        <taxon>Eurotiomycetidae</taxon>
        <taxon>Eurotiales</taxon>
        <taxon>Aspergillaceae</taxon>
        <taxon>Aspergillus</taxon>
        <taxon>Aspergillus subgen. Circumdati</taxon>
    </lineage>
</organism>
<feature type="compositionally biased region" description="Basic residues" evidence="1">
    <location>
        <begin position="363"/>
        <end position="383"/>
    </location>
</feature>
<evidence type="ECO:0000256" key="1">
    <source>
        <dbReference type="SAM" id="MobiDB-lite"/>
    </source>
</evidence>
<reference evidence="3 4" key="1">
    <citation type="submission" date="2016-12" db="EMBL/GenBank/DDBJ databases">
        <title>The genomes of Aspergillus section Nigri reveals drivers in fungal speciation.</title>
        <authorList>
            <consortium name="DOE Joint Genome Institute"/>
            <person name="Vesth T.C."/>
            <person name="Nybo J."/>
            <person name="Theobald S."/>
            <person name="Brandl J."/>
            <person name="Frisvad J.C."/>
            <person name="Nielsen K.F."/>
            <person name="Lyhne E.K."/>
            <person name="Kogle M.E."/>
            <person name="Kuo A."/>
            <person name="Riley R."/>
            <person name="Clum A."/>
            <person name="Nolan M."/>
            <person name="Lipzen A."/>
            <person name="Salamov A."/>
            <person name="Henrissat B."/>
            <person name="Wiebenga A."/>
            <person name="De Vries R.P."/>
            <person name="Grigoriev I.V."/>
            <person name="Mortensen U.H."/>
            <person name="Andersen M.R."/>
            <person name="Baker S.E."/>
        </authorList>
    </citation>
    <scope>NUCLEOTIDE SEQUENCE [LARGE SCALE GENOMIC DNA]</scope>
    <source>
        <strain evidence="3 4">IBT 23096</strain>
    </source>
</reference>
<sequence>MRVNTVSKAPLGLLALYATSASAFWRMMCPSRLVQQRADPIMSPGEVAGHVHTISGGNGFKFDMNYDDARNSDCSSCPIKQDLSNYWTPKLYYHAENGSFISVPQIGDQWDNTGGMNVYYFQRGGPNQDEIKAFPKDFRMVAGDPFKRSFDDDKPSQAVSFVCLDYNAEPKPETNEFPNENCPDGLRVQVFFPSCWDGENLDSDDHKSHVAYPEPFNDGSCPESHPVHLVSIFYEVLWNTGVFADEWYGDSQPFVLANGDPTGYGFHGDFINGWDIDVLQTAIDKCLNLSGNLEDCVDENGTPVFEFFSDEECQQCSLPNLVDEDIDGIFENLPGCNPLTGGPDRAEPEECDKPAILEAPAEKRKRQQHEHLARHRHGAHHKA</sequence>
<dbReference type="RefSeq" id="XP_024709414.1">
    <property type="nucleotide sequence ID" value="XM_024852650.1"/>
</dbReference>
<dbReference type="EMBL" id="MSFO01000001">
    <property type="protein sequence ID" value="PLB54112.1"/>
    <property type="molecule type" value="Genomic_DNA"/>
</dbReference>
<gene>
    <name evidence="3" type="ORF">P170DRAFT_469577</name>
</gene>
<dbReference type="AlphaFoldDB" id="A0A2I2GMJ8"/>
<evidence type="ECO:0000313" key="3">
    <source>
        <dbReference type="EMBL" id="PLB54112.1"/>
    </source>
</evidence>
<keyword evidence="4" id="KW-1185">Reference proteome</keyword>
<dbReference type="STRING" id="1392250.A0A2I2GMJ8"/>
<dbReference type="Pfam" id="PF09362">
    <property type="entry name" value="DUF1996"/>
    <property type="match status" value="1"/>
</dbReference>
<accession>A0A2I2GMJ8</accession>
<feature type="compositionally biased region" description="Basic and acidic residues" evidence="1">
    <location>
        <begin position="344"/>
        <end position="355"/>
    </location>
</feature>